<name>A0ABW6BPI1_9BACT</name>
<protein>
    <recommendedName>
        <fullName evidence="3">Glycosyltransferase involved in cell wall biosynthesis</fullName>
    </recommendedName>
</protein>
<accession>A0ABW6BPI1</accession>
<gene>
    <name evidence="1" type="ORF">ACFS7Z_02125</name>
</gene>
<dbReference type="RefSeq" id="WP_377480161.1">
    <property type="nucleotide sequence ID" value="NZ_JBHUOX010000001.1"/>
</dbReference>
<evidence type="ECO:0008006" key="3">
    <source>
        <dbReference type="Google" id="ProtNLM"/>
    </source>
</evidence>
<organism evidence="1 2">
    <name type="scientific">Pontibacter toksunensis</name>
    <dbReference type="NCBI Taxonomy" id="1332631"/>
    <lineage>
        <taxon>Bacteria</taxon>
        <taxon>Pseudomonadati</taxon>
        <taxon>Bacteroidota</taxon>
        <taxon>Cytophagia</taxon>
        <taxon>Cytophagales</taxon>
        <taxon>Hymenobacteraceae</taxon>
        <taxon>Pontibacter</taxon>
    </lineage>
</organism>
<evidence type="ECO:0000313" key="2">
    <source>
        <dbReference type="Proteomes" id="UP001597641"/>
    </source>
</evidence>
<sequence length="420" mass="47707">MKVSFITTSSLATNPRLVKEVIVAQDNFDEVEVVCFHLGNWSDHFDSKVSMLFKKHVNVISISAVRKPLVPWFVTSVTEKGASVLYPYFKNSKLIAAIASNKRSLLLLYFIKKYRLLKGARLIVSHNLGALYPACYYSEKYKIPFAFDVEDFHPGERIEKDVVNEKNRRESLMKLLLRKAAVTTAASPLISEEVRRLCGIQISTIRNSFYSSEFKLSALQQEGPVKCVWFSQNISFGRGLEIFIDALDEFKSSVELTLIGNVDINFAKQYLEGRNYIKVLQPLEQTELHKALSGYDVGLALEVSIADLNRDLAESNKIYAYKQSGLFIIATDTKAQEYFMRQFPDLGSLCRQSVDGLSKCLRSVVQNISDIRASKERRFHAAKSVAFEKEALKLRQLWLSAINPKENEKNNYSITTFSSI</sequence>
<dbReference type="SUPFAM" id="SSF53756">
    <property type="entry name" value="UDP-Glycosyltransferase/glycogen phosphorylase"/>
    <property type="match status" value="1"/>
</dbReference>
<evidence type="ECO:0000313" key="1">
    <source>
        <dbReference type="EMBL" id="MFD2999141.1"/>
    </source>
</evidence>
<proteinExistence type="predicted"/>
<dbReference type="EMBL" id="JBHUOX010000001">
    <property type="protein sequence ID" value="MFD2999141.1"/>
    <property type="molecule type" value="Genomic_DNA"/>
</dbReference>
<dbReference type="Proteomes" id="UP001597641">
    <property type="component" value="Unassembled WGS sequence"/>
</dbReference>
<reference evidence="2" key="1">
    <citation type="journal article" date="2019" name="Int. J. Syst. Evol. Microbiol.">
        <title>The Global Catalogue of Microorganisms (GCM) 10K type strain sequencing project: providing services to taxonomists for standard genome sequencing and annotation.</title>
        <authorList>
            <consortium name="The Broad Institute Genomics Platform"/>
            <consortium name="The Broad Institute Genome Sequencing Center for Infectious Disease"/>
            <person name="Wu L."/>
            <person name="Ma J."/>
        </authorList>
    </citation>
    <scope>NUCLEOTIDE SEQUENCE [LARGE SCALE GENOMIC DNA]</scope>
    <source>
        <strain evidence="2">KCTC 23984</strain>
    </source>
</reference>
<dbReference type="Gene3D" id="3.40.50.2000">
    <property type="entry name" value="Glycogen Phosphorylase B"/>
    <property type="match status" value="1"/>
</dbReference>
<keyword evidence="2" id="KW-1185">Reference proteome</keyword>
<comment type="caution">
    <text evidence="1">The sequence shown here is derived from an EMBL/GenBank/DDBJ whole genome shotgun (WGS) entry which is preliminary data.</text>
</comment>